<dbReference type="Proteomes" id="UP000886998">
    <property type="component" value="Unassembled WGS sequence"/>
</dbReference>
<sequence>MLTYLKFKEFRMKSNVVFEAGYQRTRIRSVASVLNSNKAFLSVTNNIILVNWQNFRRIFSESDIVPRLS</sequence>
<dbReference type="AlphaFoldDB" id="A0A8X6XAC6"/>
<evidence type="ECO:0000313" key="1">
    <source>
        <dbReference type="EMBL" id="GFY50032.1"/>
    </source>
</evidence>
<name>A0A8X6XAC6_9ARAC</name>
<reference evidence="1" key="1">
    <citation type="submission" date="2020-08" db="EMBL/GenBank/DDBJ databases">
        <title>Multicomponent nature underlies the extraordinary mechanical properties of spider dragline silk.</title>
        <authorList>
            <person name="Kono N."/>
            <person name="Nakamura H."/>
            <person name="Mori M."/>
            <person name="Yoshida Y."/>
            <person name="Ohtoshi R."/>
            <person name="Malay A.D."/>
            <person name="Moran D.A.P."/>
            <person name="Tomita M."/>
            <person name="Numata K."/>
            <person name="Arakawa K."/>
        </authorList>
    </citation>
    <scope>NUCLEOTIDE SEQUENCE</scope>
</reference>
<organism evidence="1 2">
    <name type="scientific">Trichonephila inaurata madagascariensis</name>
    <dbReference type="NCBI Taxonomy" id="2747483"/>
    <lineage>
        <taxon>Eukaryota</taxon>
        <taxon>Metazoa</taxon>
        <taxon>Ecdysozoa</taxon>
        <taxon>Arthropoda</taxon>
        <taxon>Chelicerata</taxon>
        <taxon>Arachnida</taxon>
        <taxon>Araneae</taxon>
        <taxon>Araneomorphae</taxon>
        <taxon>Entelegynae</taxon>
        <taxon>Araneoidea</taxon>
        <taxon>Nephilidae</taxon>
        <taxon>Trichonephila</taxon>
        <taxon>Trichonephila inaurata</taxon>
    </lineage>
</organism>
<protein>
    <submittedName>
        <fullName evidence="1">Uncharacterized protein</fullName>
    </submittedName>
</protein>
<gene>
    <name evidence="1" type="ORF">TNIN_322261</name>
</gene>
<proteinExistence type="predicted"/>
<comment type="caution">
    <text evidence="1">The sequence shown here is derived from an EMBL/GenBank/DDBJ whole genome shotgun (WGS) entry which is preliminary data.</text>
</comment>
<keyword evidence="2" id="KW-1185">Reference proteome</keyword>
<evidence type="ECO:0000313" key="2">
    <source>
        <dbReference type="Proteomes" id="UP000886998"/>
    </source>
</evidence>
<accession>A0A8X6XAC6</accession>
<dbReference type="EMBL" id="BMAV01007279">
    <property type="protein sequence ID" value="GFY50032.1"/>
    <property type="molecule type" value="Genomic_DNA"/>
</dbReference>